<dbReference type="EMBL" id="JAULSV010000006">
    <property type="protein sequence ID" value="KAK0640723.1"/>
    <property type="molecule type" value="Genomic_DNA"/>
</dbReference>
<dbReference type="AlphaFoldDB" id="A0AA39XUY4"/>
<organism evidence="1 2">
    <name type="scientific">Cercophora newfieldiana</name>
    <dbReference type="NCBI Taxonomy" id="92897"/>
    <lineage>
        <taxon>Eukaryota</taxon>
        <taxon>Fungi</taxon>
        <taxon>Dikarya</taxon>
        <taxon>Ascomycota</taxon>
        <taxon>Pezizomycotina</taxon>
        <taxon>Sordariomycetes</taxon>
        <taxon>Sordariomycetidae</taxon>
        <taxon>Sordariales</taxon>
        <taxon>Lasiosphaeriaceae</taxon>
        <taxon>Cercophora</taxon>
    </lineage>
</organism>
<name>A0AA39XUY4_9PEZI</name>
<sequence>MPLLDLSNELLNEIAMHLIPSMDGDLASYVPDPDIAVCRITLLSLAKTNRRLNATAIRHLYHTVCIDDLHMLFALLRTFILNDDLADMVRVLSVFASLNEDLDPDTDEMSEQMFAGLTPDLKAHQFLGYCFEDMDSMEASDLTWTNCDNYPQSACALLLYLTGKLEALYLHLPPWNAGDYRFINGVFEESSRGRETQDTPAFVPNLSSLSLTADPRASDPRLDSDVPQCLMGNQGIKNLEIFGATLLHDKAGNFGDLLPARWSSLETIRLPYVCTRGIWLHHMCEVARPRLKRIEIWLSPRLDQRAESDTGPGYDQAFLLCADSLEHLKLGSRLVNSLPCLPSLLRLRSLELSVTDIFPTADAMRGADICDHFPPSLRSLFLVDDLWEPWEHSGSPVAEEEYASLLKAAFSRLLLGSGKKLPRLRDVCVQVTASSWGDYHEKSTEIRHLCTASPQFGGPFRVSGVTVQATESDAE</sequence>
<reference evidence="1" key="1">
    <citation type="submission" date="2023-06" db="EMBL/GenBank/DDBJ databases">
        <title>Genome-scale phylogeny and comparative genomics of the fungal order Sordariales.</title>
        <authorList>
            <consortium name="Lawrence Berkeley National Laboratory"/>
            <person name="Hensen N."/>
            <person name="Bonometti L."/>
            <person name="Westerberg I."/>
            <person name="Brannstrom I.O."/>
            <person name="Guillou S."/>
            <person name="Cros-Aarteil S."/>
            <person name="Calhoun S."/>
            <person name="Haridas S."/>
            <person name="Kuo A."/>
            <person name="Mondo S."/>
            <person name="Pangilinan J."/>
            <person name="Riley R."/>
            <person name="Labutti K."/>
            <person name="Andreopoulos B."/>
            <person name="Lipzen A."/>
            <person name="Chen C."/>
            <person name="Yanf M."/>
            <person name="Daum C."/>
            <person name="Ng V."/>
            <person name="Clum A."/>
            <person name="Steindorff A."/>
            <person name="Ohm R."/>
            <person name="Martin F."/>
            <person name="Silar P."/>
            <person name="Natvig D."/>
            <person name="Lalanne C."/>
            <person name="Gautier V."/>
            <person name="Ament-Velasquez S.L."/>
            <person name="Kruys A."/>
            <person name="Hutchinson M.I."/>
            <person name="Powell A.J."/>
            <person name="Barry K."/>
            <person name="Miller A.N."/>
            <person name="Grigoriev I.V."/>
            <person name="Debuchy R."/>
            <person name="Gladieux P."/>
            <person name="Thoren M.H."/>
            <person name="Johannesson H."/>
        </authorList>
    </citation>
    <scope>NUCLEOTIDE SEQUENCE</scope>
    <source>
        <strain evidence="1">SMH2532-1</strain>
    </source>
</reference>
<comment type="caution">
    <text evidence="1">The sequence shown here is derived from an EMBL/GenBank/DDBJ whole genome shotgun (WGS) entry which is preliminary data.</text>
</comment>
<keyword evidence="2" id="KW-1185">Reference proteome</keyword>
<protein>
    <submittedName>
        <fullName evidence="1">Uncharacterized protein</fullName>
    </submittedName>
</protein>
<evidence type="ECO:0000313" key="1">
    <source>
        <dbReference type="EMBL" id="KAK0640723.1"/>
    </source>
</evidence>
<evidence type="ECO:0000313" key="2">
    <source>
        <dbReference type="Proteomes" id="UP001174936"/>
    </source>
</evidence>
<accession>A0AA39XUY4</accession>
<dbReference type="Proteomes" id="UP001174936">
    <property type="component" value="Unassembled WGS sequence"/>
</dbReference>
<proteinExistence type="predicted"/>
<gene>
    <name evidence="1" type="ORF">B0T16DRAFT_448372</name>
</gene>